<sequence>MCIPSNPQILDVRAVFLYSRDVDLRPLDFPISNCGNCGLSMSHYDQICVEQVVLDSPIRSDLLTESPLAQAYQHSLKLSRDSKPPRQEILSFANFSDTEQAYAERFWSDQTQPVFFMTLLNLGPHADLSTVEARIHSIFDAQTLVYFTFDYNDLVIFHKGSSFSEYVHKLLKVDYGGNDSSAWISDSITLYSFPESFQTSSNAMTTPEVFGAYLRMGVANTSVMEEFRQRLLKDSPSTEVNYILGRHDIGFFQPNATLEWIKAVQELIRSTSQEMDKKAADLVSPIWYTTSTLSIRIPPEESLPELGSIVWNGTHIQSALRDSMKTAYEKFCAAYKDTRYEFGITADDVWLTWLKTGVQQAISFLENDLTQELGLCLVPLYQDFLHYSTDLWKKIGTPGIHDYDINQRRVFRREAERNFMDLFQNVSILMDSMNRSSRQFIQTPPFRTTAFSMPPKLMAYYTAVAHQILDALQDDTNNFYGFMIAPSFVKELEVISLAEQRLTEGNQLLSISIGETSIYTLQLTTFYLAHELSHYVGSENRMREIRLDYILKACIQNFLSMVLDDLICSFNIRICNAHNLYARTPQIGIKREETWEKLADLADHVYQETCRDMKDRWEEMVHGSPVFYLQEVYTLAEKAIRKVSKDRKILNAVYQVFWDLIANPEIVETVLASELGENVLLGATVRHFARQEGYHIYTKIVEDDYNCYTKGNDERKLPKQIDLIEDVFRETFADLQAIRLLGLSPNEYLNIFKDEKEHDLVSRQYRDRVLAVLSVLPEEVSGLPDGKFKELLQTLRGRSGVVNNFEELLSSNSMNGIVVYYVHEYLKKCLETIDRAFDHDSKVEKLRTLYKELGNQKSVKDLMDTLKQTIKDYQRTLCKG</sequence>
<organism evidence="1 2">
    <name type="scientific">Faecalibacterium prausnitzii</name>
    <dbReference type="NCBI Taxonomy" id="853"/>
    <lineage>
        <taxon>Bacteria</taxon>
        <taxon>Bacillati</taxon>
        <taxon>Bacillota</taxon>
        <taxon>Clostridia</taxon>
        <taxon>Eubacteriales</taxon>
        <taxon>Oscillospiraceae</taxon>
        <taxon>Faecalibacterium</taxon>
    </lineage>
</organism>
<dbReference type="RefSeq" id="WP_097793061.1">
    <property type="nucleotide sequence ID" value="NZ_NOUV01000016.1"/>
</dbReference>
<dbReference type="OrthoDB" id="2088384at2"/>
<protein>
    <submittedName>
        <fullName evidence="1">Uncharacterized protein</fullName>
    </submittedName>
</protein>
<name>A0A2A7B4C2_9FIRM</name>
<reference evidence="1 2" key="1">
    <citation type="journal article" date="2017" name="Front. Microbiol.">
        <title>New Insights into the Diversity of the Genus Faecalibacterium.</title>
        <authorList>
            <person name="Benevides L."/>
            <person name="Burman S."/>
            <person name="Martin R."/>
            <person name="Robert V."/>
            <person name="Thomas M."/>
            <person name="Miquel S."/>
            <person name="Chain F."/>
            <person name="Sokol H."/>
            <person name="Bermudez-Humaran L.G."/>
            <person name="Morrison M."/>
            <person name="Langella P."/>
            <person name="Azevedo V.A."/>
            <person name="Chatel J.M."/>
            <person name="Soares S."/>
        </authorList>
    </citation>
    <scope>NUCLEOTIDE SEQUENCE [LARGE SCALE GENOMIC DNA]</scope>
    <source>
        <strain evidence="1 2">AHMP21</strain>
    </source>
</reference>
<gene>
    <name evidence="1" type="ORF">CHR60_10990</name>
</gene>
<proteinExistence type="predicted"/>
<dbReference type="EMBL" id="NOUV01000016">
    <property type="protein sequence ID" value="PDX86226.1"/>
    <property type="molecule type" value="Genomic_DNA"/>
</dbReference>
<evidence type="ECO:0000313" key="2">
    <source>
        <dbReference type="Proteomes" id="UP000220904"/>
    </source>
</evidence>
<dbReference type="Proteomes" id="UP000220904">
    <property type="component" value="Unassembled WGS sequence"/>
</dbReference>
<evidence type="ECO:0000313" key="1">
    <source>
        <dbReference type="EMBL" id="PDX86226.1"/>
    </source>
</evidence>
<comment type="caution">
    <text evidence="1">The sequence shown here is derived from an EMBL/GenBank/DDBJ whole genome shotgun (WGS) entry which is preliminary data.</text>
</comment>
<accession>A0A2A7B4C2</accession>
<dbReference type="AlphaFoldDB" id="A0A2A7B4C2"/>